<dbReference type="AlphaFoldDB" id="A0AAV5QRP3"/>
<keyword evidence="3" id="KW-1185">Reference proteome</keyword>
<feature type="region of interest" description="Disordered" evidence="1">
    <location>
        <begin position="151"/>
        <end position="172"/>
    </location>
</feature>
<protein>
    <submittedName>
        <fullName evidence="2">Uncharacterized protein</fullName>
    </submittedName>
</protein>
<evidence type="ECO:0000313" key="3">
    <source>
        <dbReference type="Proteomes" id="UP001360560"/>
    </source>
</evidence>
<gene>
    <name evidence="2" type="ORF">DASC09_047310</name>
</gene>
<evidence type="ECO:0000313" key="2">
    <source>
        <dbReference type="EMBL" id="GMM37406.1"/>
    </source>
</evidence>
<dbReference type="EMBL" id="BTFZ01000011">
    <property type="protein sequence ID" value="GMM37406.1"/>
    <property type="molecule type" value="Genomic_DNA"/>
</dbReference>
<comment type="caution">
    <text evidence="2">The sequence shown here is derived from an EMBL/GenBank/DDBJ whole genome shotgun (WGS) entry which is preliminary data.</text>
</comment>
<evidence type="ECO:0000256" key="1">
    <source>
        <dbReference type="SAM" id="MobiDB-lite"/>
    </source>
</evidence>
<sequence length="192" mass="21402">MATIINLEVLNTKQLQNTQNFNHKNENKFESQPDYHSKEKLKGTNTLFCLQPRGRSPAEPLCESLATTSPLPINEKCCESLKESHSGSGRRSTYVWHSLPPSSLHKSNKWIPSSEDAFSLANIDDGNDCYYEDEEEHFEFPKEATVSATSGCSSSIVTEKDDSPSSLAAGIRSNDTKNIPKIFLTKEPLYGK</sequence>
<name>A0AAV5QRP3_9ASCO</name>
<proteinExistence type="predicted"/>
<accession>A0AAV5QRP3</accession>
<dbReference type="RefSeq" id="XP_064854402.1">
    <property type="nucleotide sequence ID" value="XM_064998330.1"/>
</dbReference>
<dbReference type="GeneID" id="90075381"/>
<dbReference type="Proteomes" id="UP001360560">
    <property type="component" value="Unassembled WGS sequence"/>
</dbReference>
<reference evidence="2 3" key="1">
    <citation type="journal article" date="2023" name="Elife">
        <title>Identification of key yeast species and microbe-microbe interactions impacting larval growth of Drosophila in the wild.</title>
        <authorList>
            <person name="Mure A."/>
            <person name="Sugiura Y."/>
            <person name="Maeda R."/>
            <person name="Honda K."/>
            <person name="Sakurai N."/>
            <person name="Takahashi Y."/>
            <person name="Watada M."/>
            <person name="Katoh T."/>
            <person name="Gotoh A."/>
            <person name="Gotoh Y."/>
            <person name="Taniguchi I."/>
            <person name="Nakamura K."/>
            <person name="Hayashi T."/>
            <person name="Katayama T."/>
            <person name="Uemura T."/>
            <person name="Hattori Y."/>
        </authorList>
    </citation>
    <scope>NUCLEOTIDE SEQUENCE [LARGE SCALE GENOMIC DNA]</scope>
    <source>
        <strain evidence="2 3">SC-9</strain>
    </source>
</reference>
<organism evidence="2 3">
    <name type="scientific">Saccharomycopsis crataegensis</name>
    <dbReference type="NCBI Taxonomy" id="43959"/>
    <lineage>
        <taxon>Eukaryota</taxon>
        <taxon>Fungi</taxon>
        <taxon>Dikarya</taxon>
        <taxon>Ascomycota</taxon>
        <taxon>Saccharomycotina</taxon>
        <taxon>Saccharomycetes</taxon>
        <taxon>Saccharomycopsidaceae</taxon>
        <taxon>Saccharomycopsis</taxon>
    </lineage>
</organism>